<feature type="compositionally biased region" description="Pro residues" evidence="1">
    <location>
        <begin position="1524"/>
        <end position="1548"/>
    </location>
</feature>
<feature type="compositionally biased region" description="Polar residues" evidence="1">
    <location>
        <begin position="1624"/>
        <end position="1633"/>
    </location>
</feature>
<reference evidence="3" key="2">
    <citation type="submission" date="2023-06" db="EMBL/GenBank/DDBJ databases">
        <authorList>
            <consortium name="Lawrence Berkeley National Laboratory"/>
            <person name="Haridas S."/>
            <person name="Hensen N."/>
            <person name="Bonometti L."/>
            <person name="Westerberg I."/>
            <person name="Brannstrom I.O."/>
            <person name="Guillou S."/>
            <person name="Cros-Aarteil S."/>
            <person name="Calhoun S."/>
            <person name="Kuo A."/>
            <person name="Mondo S."/>
            <person name="Pangilinan J."/>
            <person name="Riley R."/>
            <person name="Labutti K."/>
            <person name="Andreopoulos B."/>
            <person name="Lipzen A."/>
            <person name="Chen C."/>
            <person name="Yanf M."/>
            <person name="Daum C."/>
            <person name="Ng V."/>
            <person name="Clum A."/>
            <person name="Steindorff A."/>
            <person name="Ohm R."/>
            <person name="Martin F."/>
            <person name="Silar P."/>
            <person name="Natvig D."/>
            <person name="Lalanne C."/>
            <person name="Gautier V."/>
            <person name="Ament-Velasquez S.L."/>
            <person name="Kruys A."/>
            <person name="Hutchinson M.I."/>
            <person name="Powell A.J."/>
            <person name="Barry K."/>
            <person name="Miller A.N."/>
            <person name="Grigoriev I.V."/>
            <person name="Debuchy R."/>
            <person name="Gladieux P."/>
            <person name="Thoren M.H."/>
            <person name="Johannesson H."/>
        </authorList>
    </citation>
    <scope>NUCLEOTIDE SEQUENCE</scope>
    <source>
        <strain evidence="3">SMH4131-1</strain>
    </source>
</reference>
<evidence type="ECO:0000313" key="3">
    <source>
        <dbReference type="EMBL" id="KAK3336420.1"/>
    </source>
</evidence>
<feature type="region of interest" description="Disordered" evidence="1">
    <location>
        <begin position="1519"/>
        <end position="1563"/>
    </location>
</feature>
<dbReference type="InterPro" id="IPR046538">
    <property type="entry name" value="DUF6603"/>
</dbReference>
<dbReference type="Proteomes" id="UP001286456">
    <property type="component" value="Unassembled WGS sequence"/>
</dbReference>
<protein>
    <recommendedName>
        <fullName evidence="2">DUF6603 domain-containing protein</fullName>
    </recommendedName>
</protein>
<gene>
    <name evidence="3" type="ORF">B0T19DRAFT_437184</name>
</gene>
<evidence type="ECO:0000313" key="4">
    <source>
        <dbReference type="Proteomes" id="UP001286456"/>
    </source>
</evidence>
<feature type="region of interest" description="Disordered" evidence="1">
    <location>
        <begin position="1575"/>
        <end position="1661"/>
    </location>
</feature>
<name>A0AAE0J4H1_9PEZI</name>
<keyword evidence="4" id="KW-1185">Reference proteome</keyword>
<evidence type="ECO:0000259" key="2">
    <source>
        <dbReference type="Pfam" id="PF20248"/>
    </source>
</evidence>
<dbReference type="EMBL" id="JAUEPO010000001">
    <property type="protein sequence ID" value="KAK3336420.1"/>
    <property type="molecule type" value="Genomic_DNA"/>
</dbReference>
<accession>A0AAE0J4H1</accession>
<sequence>MAGHVGVDSLHVNVGDGECTIHLLVKTGPPATSKTKTILKAILVDTGPANASRNGKLILHGAFARIAQQYGVPDLKFDAVVISSWNPDFTGGMFELLNAEMAAVPSGGRLDTFKASWLKYDDKGQPLSLLYAPSTPPSHVPELRLQGSSAGNTKSTISYAYLRPGDKTPTFISGFCQFVYIRGEVLGRDLFAGTPPPVDFVAHPMETPRALLAANPPGDKMPGLYCVLANGISIGSQGSVHTSGSSIGLVIMWNNDGPSISYYGSGTLDAEAEGDVLNWITTPPPPSKEATVTVTSMKLSGRKKSPVASMYCIDTLRPQNLVMFTGSKLDDPRWELIMLLHTFLLSQPPGVASSKPLYVTQYPYYFIKEASDTTSRYVDFSSSGQISYDSFLNKRSAHSDFHSALAQFYERVNKRLRRTNQPELINVYDDYCLWDEDHKQTASERDARDWITQQAEYRWPRISPITACSHPAAGSAVHGLSMEPVNVQGVIDYILVESRDSSQGQQDGKVLVKYFGRNDYECYQVESNRVVPLDQAQLQCQAEAKPIDQVSQRLTSTTPVQPANRSLFSEFPSLSLSQLQNSPPSYTGVLTNTGLYGLETLLLPPEDELGIFQSQKHRDQPQAPSDPATKPRLDQLRALKSTASQGDRNLDDSIASSSLKLQGLSGTPTILKPGDADTFVAALHSLRLSLVGSPGADQDVSKSDELYNWFKMSLAATKLQISGTKEQPVSSMEMQIGEARTFSTAQESVDHAFDLPQPVAGGDPGTKVGVSGLFSQEMDGLLVGQNVLLFGLDASSAPDSLTLPQALTCVGLENTVAGAVTKKLADVTVTLDTQKGSRNAIWFDPGNSYRTVYRLQYRGEGSNIDSLKTWFASSLKMFHIDDILVILKQDSSWIISGSEPSVSQKPQCDIVMNCTLNVQPAKTVPPPVPTPVPPPAAAPVPVQGMLVITEDYLRVDITINAKGSFEQLKAWIETQIGTFDLPSLLSSEVANKVLAAASSFEIRRVSLTMSLDENGEFVAITAVAIDVELLVHAGAQGGNDSVLFLCTYNWAKGYESSLRGVLWLKPPMSQRAEFQKLLPDWEEARQLAPINKDCVDDCLDLKALGAFTSLPEGLPSKITQAAIEIGSSHVAFGGTLTCDPPTSGDPTPKVYLGNLGLRASLTWNDGKLDFAGRLDVDVGLLRCDVAGSVEPARLRGAVIYDKGTWVLGSIIKNFDFSNLYTLLAKKTRVALTVLLKFLKVSYLVLAYKSQDGVQGFQMAGSIELGGARFDLVYTCGQPPAGGLTSTNPFSLSPAEPQPKPADTQVEWDLALSAPGMKDEQEAGWGGLAQSLMGASIVAIPGFVGNIKIGVGNFRMRVREVQNTKTGVDGICLVASAVVDSIEFVFCMYYGLNEGTSGNVKTIVKVEFPTLPSFKLPLVGQIQRPVDEIFFAWVNDRPPKVYRTDVLKQRGLLLTDVEQMNTVLSSLGLKQLTYREIKPKASMTDNDAAIAAGFHFFIIGIDNKHETRVVMDYLFGAPKQQVPVQPGPEKPDTPPGPKKPDTPSDPPKPSGEKRSQAGEIEMTPLKKREYHAPSIMAPSQASTADTGSFSDDDHSTHGGFHPAGKTVFDDGDTGDEKPSAKQHVRTNPASQTQPVADPVVNPGDKPAVDPKVDPKPAPVVKPDDKTAVAKKGLGRRKYPGQVAPYKTQQNTLTISNLGLEYSNNTIYLHLDAKCVIGPVGASLIGLCFSITFGRDDTLENLTVDNVAASFEGLVFSLDLPAVLAAGAFCHTNSLTRTLRPGTANAVQIKTVDAPMAINKKRNQKPGDDDDGDKDILATAKNGDKFNKEYASTYSGGAILGLKSWVIQGAGFYESRVTEVYNIVIGPPPAAPGKDNKLGPQSDTPVTQKVFESQDESTSLFIFIKWEGMITLEFATLTGIMGAFGYNMKLRWPKVEEVKDFPFVGMNRAAANPQDQLKDLIDPNSGGWVSPKVGEKWLAAGLKVMITQVVAVDTAMIVQWSPEFRIGLVGVGVCELPSVDVDKKFARVEVGFKATLDPGTGAFRLEAQISPDSFIFDPNCHLRGGLALCVWWTPTNGSADDLSGDWVFTLGGYHKSFQIPEHYPQPARLAIEWKCDDHVSIRGEAYFAITPKVMMAGGMLSITLSCGNLSAWFNAWLDLLINYHPFKFVADGGVTIGVSYTLDLLFVSTNIKVQIGATLHIEGPPVRGVVHVDFWVFGFSINFGSDDQPEPEEVDLEKFYNLVMAAGINAQKQDQSGGKTIQDNCHTFNAQSGLLPSSSDATPAAGAPWAVRSGTFVFSVGCQFPISGLSVDDTDVPVANEAPLYGKPMKSTNEISSQLAVRVFKKTARRADGSLGPYDKIGWKLKTSKKGLPKALWEEYNADQDPDLKGNQVSSLLDGSKPSTQLTTDVVLTPPLPEIADDNLLPISATELQKEEAFSDDDPLAPHFPPLEQAHPQFAPATLDPSAGHYDVAATMWSKPRPQAQSLVDFWAESMLWDLDALKKEDMAVCAEPPAMYIGKRDSLWMRAPSLAVGA</sequence>
<feature type="compositionally biased region" description="Polar residues" evidence="1">
    <location>
        <begin position="1576"/>
        <end position="1588"/>
    </location>
</feature>
<reference evidence="3" key="1">
    <citation type="journal article" date="2023" name="Mol. Phylogenet. Evol.">
        <title>Genome-scale phylogeny and comparative genomics of the fungal order Sordariales.</title>
        <authorList>
            <person name="Hensen N."/>
            <person name="Bonometti L."/>
            <person name="Westerberg I."/>
            <person name="Brannstrom I.O."/>
            <person name="Guillou S."/>
            <person name="Cros-Aarteil S."/>
            <person name="Calhoun S."/>
            <person name="Haridas S."/>
            <person name="Kuo A."/>
            <person name="Mondo S."/>
            <person name="Pangilinan J."/>
            <person name="Riley R."/>
            <person name="LaButti K."/>
            <person name="Andreopoulos B."/>
            <person name="Lipzen A."/>
            <person name="Chen C."/>
            <person name="Yan M."/>
            <person name="Daum C."/>
            <person name="Ng V."/>
            <person name="Clum A."/>
            <person name="Steindorff A."/>
            <person name="Ohm R.A."/>
            <person name="Martin F."/>
            <person name="Silar P."/>
            <person name="Natvig D.O."/>
            <person name="Lalanne C."/>
            <person name="Gautier V."/>
            <person name="Ament-Velasquez S.L."/>
            <person name="Kruys A."/>
            <person name="Hutchinson M.I."/>
            <person name="Powell A.J."/>
            <person name="Barry K."/>
            <person name="Miller A.N."/>
            <person name="Grigoriev I.V."/>
            <person name="Debuchy R."/>
            <person name="Gladieux P."/>
            <person name="Hiltunen Thoren M."/>
            <person name="Johannesson H."/>
        </authorList>
    </citation>
    <scope>NUCLEOTIDE SEQUENCE</scope>
    <source>
        <strain evidence="3">SMH4131-1</strain>
    </source>
</reference>
<proteinExistence type="predicted"/>
<evidence type="ECO:0000256" key="1">
    <source>
        <dbReference type="SAM" id="MobiDB-lite"/>
    </source>
</evidence>
<dbReference type="Pfam" id="PF20248">
    <property type="entry name" value="DUF6603"/>
    <property type="match status" value="1"/>
</dbReference>
<comment type="caution">
    <text evidence="3">The sequence shown here is derived from an EMBL/GenBank/DDBJ whole genome shotgun (WGS) entry which is preliminary data.</text>
</comment>
<organism evidence="3 4">
    <name type="scientific">Cercophora scortea</name>
    <dbReference type="NCBI Taxonomy" id="314031"/>
    <lineage>
        <taxon>Eukaryota</taxon>
        <taxon>Fungi</taxon>
        <taxon>Dikarya</taxon>
        <taxon>Ascomycota</taxon>
        <taxon>Pezizomycotina</taxon>
        <taxon>Sordariomycetes</taxon>
        <taxon>Sordariomycetidae</taxon>
        <taxon>Sordariales</taxon>
        <taxon>Lasiosphaeriaceae</taxon>
        <taxon>Cercophora</taxon>
    </lineage>
</organism>
<feature type="domain" description="DUF6603" evidence="2">
    <location>
        <begin position="1829"/>
        <end position="2297"/>
    </location>
</feature>